<organism evidence="1 2">
    <name type="scientific">Nicotiana tabacum</name>
    <name type="common">Common tobacco</name>
    <dbReference type="NCBI Taxonomy" id="4097"/>
    <lineage>
        <taxon>Eukaryota</taxon>
        <taxon>Viridiplantae</taxon>
        <taxon>Streptophyta</taxon>
        <taxon>Embryophyta</taxon>
        <taxon>Tracheophyta</taxon>
        <taxon>Spermatophyta</taxon>
        <taxon>Magnoliopsida</taxon>
        <taxon>eudicotyledons</taxon>
        <taxon>Gunneridae</taxon>
        <taxon>Pentapetalae</taxon>
        <taxon>asterids</taxon>
        <taxon>lamiids</taxon>
        <taxon>Solanales</taxon>
        <taxon>Solanaceae</taxon>
        <taxon>Nicotianoideae</taxon>
        <taxon>Nicotianeae</taxon>
        <taxon>Nicotiana</taxon>
    </lineage>
</organism>
<dbReference type="Proteomes" id="UP000790787">
    <property type="component" value="Chromosome 4"/>
</dbReference>
<evidence type="ECO:0000313" key="2">
    <source>
        <dbReference type="RefSeq" id="XP_075108718.1"/>
    </source>
</evidence>
<keyword evidence="1" id="KW-1185">Reference proteome</keyword>
<protein>
    <submittedName>
        <fullName evidence="2">Uncharacterized protein LOC142180399</fullName>
    </submittedName>
</protein>
<reference evidence="1" key="1">
    <citation type="journal article" date="2014" name="Nat. Commun.">
        <title>The tobacco genome sequence and its comparison with those of tomato and potato.</title>
        <authorList>
            <person name="Sierro N."/>
            <person name="Battey J.N."/>
            <person name="Ouadi S."/>
            <person name="Bakaher N."/>
            <person name="Bovet L."/>
            <person name="Willig A."/>
            <person name="Goepfert S."/>
            <person name="Peitsch M.C."/>
            <person name="Ivanov N.V."/>
        </authorList>
    </citation>
    <scope>NUCLEOTIDE SEQUENCE [LARGE SCALE GENOMIC DNA]</scope>
</reference>
<sequence length="271" mass="31090">MGNYNAVLHVDDILNGAEIKEQEIRDFTDFLFEIGLTQLKTEEYNAADVRISTIRSNLQEAHEQMRLPGHDPTLFNREKSLKADLEKWVKIDEMIDQQKSRVKWLKLVNSNSPYFFACTKNKSAINQLKTLVTIYGEQKMISRRGPEILQTVSWHSSTPIANSKILSFSNGPKLNRNQQLQLINPITREEVYIAIKNINDMKAQEWMVSMHTFSKKAWHVIGNEVVDIILNIFGTGVMYKQVNCTSITLIPKVKNPSSVKQYRPISCCSVT</sequence>
<evidence type="ECO:0000313" key="1">
    <source>
        <dbReference type="Proteomes" id="UP000790787"/>
    </source>
</evidence>
<proteinExistence type="predicted"/>
<gene>
    <name evidence="2" type="primary">LOC142180399</name>
</gene>
<dbReference type="RefSeq" id="XP_075108718.1">
    <property type="nucleotide sequence ID" value="XM_075252617.1"/>
</dbReference>
<name>A0AC58UGV9_TOBAC</name>
<accession>A0AC58UGV9</accession>
<reference evidence="2" key="2">
    <citation type="submission" date="2025-08" db="UniProtKB">
        <authorList>
            <consortium name="RefSeq"/>
        </authorList>
    </citation>
    <scope>IDENTIFICATION</scope>
    <source>
        <tissue evidence="2">Leaf</tissue>
    </source>
</reference>